<reference evidence="7" key="2">
    <citation type="submission" date="2013-12" db="EMBL/GenBank/DDBJ databases">
        <title>Evolution of pathogenesis and genome organization in the Tremellales.</title>
        <authorList>
            <person name="Cuomo C."/>
            <person name="Litvintseva A."/>
            <person name="Heitman J."/>
            <person name="Chen Y."/>
            <person name="Sun S."/>
            <person name="Springer D."/>
            <person name="Dromer F."/>
            <person name="Young S."/>
            <person name="Zeng Q."/>
            <person name="Chapman S."/>
            <person name="Gujja S."/>
            <person name="Saif S."/>
            <person name="Birren B."/>
        </authorList>
    </citation>
    <scope>NUCLEOTIDE SEQUENCE [LARGE SCALE GENOMIC DNA]</scope>
    <source>
        <strain evidence="7">BCC8398</strain>
    </source>
</reference>
<keyword evidence="3 5" id="KW-1133">Transmembrane helix</keyword>
<dbReference type="GO" id="GO:0016020">
    <property type="term" value="C:membrane"/>
    <property type="evidence" value="ECO:0007669"/>
    <property type="project" value="UniProtKB-SubCell"/>
</dbReference>
<feature type="transmembrane region" description="Helical" evidence="5">
    <location>
        <begin position="18"/>
        <end position="42"/>
    </location>
</feature>
<feature type="transmembrane region" description="Helical" evidence="5">
    <location>
        <begin position="145"/>
        <end position="163"/>
    </location>
</feature>
<evidence type="ECO:0000256" key="1">
    <source>
        <dbReference type="ARBA" id="ARBA00004141"/>
    </source>
</evidence>
<dbReference type="InterPro" id="IPR010291">
    <property type="entry name" value="Ion_channel_UNC-93"/>
</dbReference>
<evidence type="ECO:0000256" key="2">
    <source>
        <dbReference type="ARBA" id="ARBA00022692"/>
    </source>
</evidence>
<dbReference type="PANTHER" id="PTHR23294:SF59">
    <property type="entry name" value="UNC93-LIKE PROTEIN C922.05C"/>
    <property type="match status" value="1"/>
</dbReference>
<feature type="transmembrane region" description="Helical" evidence="5">
    <location>
        <begin position="309"/>
        <end position="328"/>
    </location>
</feature>
<feature type="transmembrane region" description="Helical" evidence="5">
    <location>
        <begin position="357"/>
        <end position="377"/>
    </location>
</feature>
<dbReference type="Pfam" id="PF05978">
    <property type="entry name" value="UNC-93"/>
    <property type="match status" value="1"/>
</dbReference>
<dbReference type="EMBL" id="KV700139">
    <property type="protein sequence ID" value="OCF30948.1"/>
    <property type="molecule type" value="Genomic_DNA"/>
</dbReference>
<keyword evidence="4 5" id="KW-0472">Membrane</keyword>
<sequence>MLIPLSIPSLSGTNAQNWLASIVLGCGPGIYLAITGLGAGAGQANSAKFSEIQNCLGNGVFGVASFFAPLLLRYCSVRWFLVIGPTGYAAYIAGLIYFQAKDQIALPLVFGVYFGLGSALTWVGTTYISVSYPTKATKGHFINNQWIGLACGSIIGAAIAFGSNIHKSKAAGVSYGVLGAWMAIHLAAAIGAFFLILPSDRVTQESGEGIPAGHHIMEGQSPGDILKEIGQTITNPKMLLVILAMLSSDFWLVFIGTWNSHNFSLRARSLNTLLYWAIQHMEQAKKRVDWLWYVVRTAHWYSEEVSSPWFTALLFTLVTASWLAFYLWQGLNMSTAGPAPLKSVVDWSQGAHYVKGLVVYLLFGLSYPTYHVVLVFYTSMLATEGNRKMAYYAGIFKGLQASGIALAFGVAAASPNYLTIGIVYGSLAIVCLIPMGYAFWKYIPNEMATETFEEDVSLHNVETFDQEDSKEGKTSATVAVI</sequence>
<name>A0A1B9GIY0_9TREE</name>
<accession>A0A1B9GIY0</accession>
<feature type="transmembrane region" description="Helical" evidence="5">
    <location>
        <begin position="238"/>
        <end position="258"/>
    </location>
</feature>
<dbReference type="OrthoDB" id="196103at2759"/>
<reference evidence="6 7" key="1">
    <citation type="submission" date="2013-07" db="EMBL/GenBank/DDBJ databases">
        <title>The Genome Sequence of Cryptococcus heveanensis BCC8398.</title>
        <authorList>
            <consortium name="The Broad Institute Genome Sequencing Platform"/>
            <person name="Cuomo C."/>
            <person name="Litvintseva A."/>
            <person name="Chen Y."/>
            <person name="Heitman J."/>
            <person name="Sun S."/>
            <person name="Springer D."/>
            <person name="Dromer F."/>
            <person name="Young S.K."/>
            <person name="Zeng Q."/>
            <person name="Gargeya S."/>
            <person name="Fitzgerald M."/>
            <person name="Abouelleil A."/>
            <person name="Alvarado L."/>
            <person name="Berlin A.M."/>
            <person name="Chapman S.B."/>
            <person name="Dewar J."/>
            <person name="Goldberg J."/>
            <person name="Griggs A."/>
            <person name="Gujja S."/>
            <person name="Hansen M."/>
            <person name="Howarth C."/>
            <person name="Imamovic A."/>
            <person name="Larimer J."/>
            <person name="McCowan C."/>
            <person name="Murphy C."/>
            <person name="Pearson M."/>
            <person name="Priest M."/>
            <person name="Roberts A."/>
            <person name="Saif S."/>
            <person name="Shea T."/>
            <person name="Sykes S."/>
            <person name="Wortman J."/>
            <person name="Nusbaum C."/>
            <person name="Birren B."/>
        </authorList>
    </citation>
    <scope>NUCLEOTIDE SEQUENCE [LARGE SCALE GENOMIC DNA]</scope>
    <source>
        <strain evidence="6 7">BCC8398</strain>
    </source>
</reference>
<keyword evidence="2 5" id="KW-0812">Transmembrane</keyword>
<comment type="subcellular location">
    <subcellularLocation>
        <location evidence="1">Membrane</location>
        <topology evidence="1">Multi-pass membrane protein</topology>
    </subcellularLocation>
</comment>
<evidence type="ECO:0000256" key="4">
    <source>
        <dbReference type="ARBA" id="ARBA00023136"/>
    </source>
</evidence>
<dbReference type="AlphaFoldDB" id="A0A1B9GIY0"/>
<feature type="transmembrane region" description="Helical" evidence="5">
    <location>
        <begin position="175"/>
        <end position="197"/>
    </location>
</feature>
<dbReference type="STRING" id="1296120.A0A1B9GIY0"/>
<feature type="transmembrane region" description="Helical" evidence="5">
    <location>
        <begin position="78"/>
        <end position="98"/>
    </location>
</feature>
<dbReference type="PANTHER" id="PTHR23294">
    <property type="entry name" value="ET TRANSLATION PRODUCT-RELATED"/>
    <property type="match status" value="1"/>
</dbReference>
<feature type="transmembrane region" description="Helical" evidence="5">
    <location>
        <begin position="105"/>
        <end position="125"/>
    </location>
</feature>
<proteinExistence type="predicted"/>
<dbReference type="InterPro" id="IPR051617">
    <property type="entry name" value="UNC-93-like_regulator"/>
</dbReference>
<evidence type="ECO:0000313" key="7">
    <source>
        <dbReference type="Proteomes" id="UP000092666"/>
    </source>
</evidence>
<feature type="transmembrane region" description="Helical" evidence="5">
    <location>
        <begin position="54"/>
        <end position="72"/>
    </location>
</feature>
<keyword evidence="7" id="KW-1185">Reference proteome</keyword>
<protein>
    <submittedName>
        <fullName evidence="6">Uncharacterized protein</fullName>
    </submittedName>
</protein>
<dbReference type="Proteomes" id="UP000092666">
    <property type="component" value="Unassembled WGS sequence"/>
</dbReference>
<evidence type="ECO:0000256" key="3">
    <source>
        <dbReference type="ARBA" id="ARBA00022989"/>
    </source>
</evidence>
<feature type="transmembrane region" description="Helical" evidence="5">
    <location>
        <begin position="417"/>
        <end position="440"/>
    </location>
</feature>
<evidence type="ECO:0000256" key="5">
    <source>
        <dbReference type="SAM" id="Phobius"/>
    </source>
</evidence>
<feature type="transmembrane region" description="Helical" evidence="5">
    <location>
        <begin position="389"/>
        <end position="411"/>
    </location>
</feature>
<organism evidence="6 7">
    <name type="scientific">Kwoniella heveanensis BCC8398</name>
    <dbReference type="NCBI Taxonomy" id="1296120"/>
    <lineage>
        <taxon>Eukaryota</taxon>
        <taxon>Fungi</taxon>
        <taxon>Dikarya</taxon>
        <taxon>Basidiomycota</taxon>
        <taxon>Agaricomycotina</taxon>
        <taxon>Tremellomycetes</taxon>
        <taxon>Tremellales</taxon>
        <taxon>Cryptococcaceae</taxon>
        <taxon>Kwoniella</taxon>
    </lineage>
</organism>
<gene>
    <name evidence="6" type="ORF">I316_07354</name>
</gene>
<evidence type="ECO:0000313" key="6">
    <source>
        <dbReference type="EMBL" id="OCF30948.1"/>
    </source>
</evidence>